<comment type="caution">
    <text evidence="1">The sequence shown here is derived from an EMBL/GenBank/DDBJ whole genome shotgun (WGS) entry which is preliminary data.</text>
</comment>
<keyword evidence="2" id="KW-1185">Reference proteome</keyword>
<name>A0A482W9U7_ASBVE</name>
<dbReference type="OrthoDB" id="6767816at2759"/>
<accession>A0A482W9U7</accession>
<dbReference type="EMBL" id="QDEB01016024">
    <property type="protein sequence ID" value="RZC41577.1"/>
    <property type="molecule type" value="Genomic_DNA"/>
</dbReference>
<dbReference type="Proteomes" id="UP000292052">
    <property type="component" value="Unassembled WGS sequence"/>
</dbReference>
<gene>
    <name evidence="1" type="ORF">BDFB_011389</name>
</gene>
<organism evidence="1 2">
    <name type="scientific">Asbolus verrucosus</name>
    <name type="common">Desert ironclad beetle</name>
    <dbReference type="NCBI Taxonomy" id="1661398"/>
    <lineage>
        <taxon>Eukaryota</taxon>
        <taxon>Metazoa</taxon>
        <taxon>Ecdysozoa</taxon>
        <taxon>Arthropoda</taxon>
        <taxon>Hexapoda</taxon>
        <taxon>Insecta</taxon>
        <taxon>Pterygota</taxon>
        <taxon>Neoptera</taxon>
        <taxon>Endopterygota</taxon>
        <taxon>Coleoptera</taxon>
        <taxon>Polyphaga</taxon>
        <taxon>Cucujiformia</taxon>
        <taxon>Tenebrionidae</taxon>
        <taxon>Pimeliinae</taxon>
        <taxon>Asbolus</taxon>
    </lineage>
</organism>
<dbReference type="AlphaFoldDB" id="A0A482W9U7"/>
<proteinExistence type="predicted"/>
<protein>
    <submittedName>
        <fullName evidence="1">Uncharacterized protein</fullName>
    </submittedName>
</protein>
<sequence length="112" mass="12852">MKLKVTELLFNDGFVEQLQESLEIQNAICELINTCQDTSTSPADAVNLWLNLDKINAFLFKQADNVGIEGWHKFNTKPGIFKILYDIKISQPLVFWRMAETEYPRLSSLVVT</sequence>
<evidence type="ECO:0000313" key="1">
    <source>
        <dbReference type="EMBL" id="RZC41577.1"/>
    </source>
</evidence>
<evidence type="ECO:0000313" key="2">
    <source>
        <dbReference type="Proteomes" id="UP000292052"/>
    </source>
</evidence>
<reference evidence="1 2" key="1">
    <citation type="submission" date="2017-03" db="EMBL/GenBank/DDBJ databases">
        <title>Genome of the blue death feigning beetle - Asbolus verrucosus.</title>
        <authorList>
            <person name="Rider S.D."/>
        </authorList>
    </citation>
    <scope>NUCLEOTIDE SEQUENCE [LARGE SCALE GENOMIC DNA]</scope>
    <source>
        <strain evidence="1">Butters</strain>
        <tissue evidence="1">Head and leg muscle</tissue>
    </source>
</reference>